<keyword evidence="4" id="KW-1185">Reference proteome</keyword>
<feature type="compositionally biased region" description="Low complexity" evidence="1">
    <location>
        <begin position="10"/>
        <end position="27"/>
    </location>
</feature>
<protein>
    <submittedName>
        <fullName evidence="2">Uncharacterized protein</fullName>
    </submittedName>
</protein>
<dbReference type="KEGG" id="kdj:28964595"/>
<sequence length="105" mass="11548">MSSSNNNHRSTAAGNTGTNTATTSGSGYDFLTDPTGLHQHSQSTLNELAEWRANNPFTTQRTVLPTGDWISYTKDDTTRNYGESSAMTRAKNEESQKQSKSQQSR</sequence>
<dbReference type="AlphaFoldDB" id="A0A1A6AG86"/>
<organism evidence="2">
    <name type="scientific">Kwoniella dejecticola CBS 10117</name>
    <dbReference type="NCBI Taxonomy" id="1296121"/>
    <lineage>
        <taxon>Eukaryota</taxon>
        <taxon>Fungi</taxon>
        <taxon>Dikarya</taxon>
        <taxon>Basidiomycota</taxon>
        <taxon>Agaricomycotina</taxon>
        <taxon>Tremellomycetes</taxon>
        <taxon>Tremellales</taxon>
        <taxon>Cryptococcaceae</taxon>
        <taxon>Kwoniella</taxon>
    </lineage>
</organism>
<reference evidence="3" key="2">
    <citation type="submission" date="2013-07" db="EMBL/GenBank/DDBJ databases">
        <authorList>
            <consortium name="The Broad Institute Genome Sequencing Platform"/>
            <person name="Cuomo C."/>
            <person name="Litvintseva A."/>
            <person name="Chen Y."/>
            <person name="Heitman J."/>
            <person name="Sun S."/>
            <person name="Springer D."/>
            <person name="Dromer F."/>
            <person name="Young S.K."/>
            <person name="Zeng Q."/>
            <person name="Gargeya S."/>
            <person name="Fitzgerald M."/>
            <person name="Abouelleil A."/>
            <person name="Alvarado L."/>
            <person name="Berlin A.M."/>
            <person name="Chapman S.B."/>
            <person name="Dewar J."/>
            <person name="Goldberg J."/>
            <person name="Griggs A."/>
            <person name="Gujja S."/>
            <person name="Hansen M."/>
            <person name="Howarth C."/>
            <person name="Imamovic A."/>
            <person name="Larimer J."/>
            <person name="McCowan C."/>
            <person name="Murphy C."/>
            <person name="Pearson M."/>
            <person name="Priest M."/>
            <person name="Roberts A."/>
            <person name="Saif S."/>
            <person name="Shea T."/>
            <person name="Sykes S."/>
            <person name="Wortman J."/>
            <person name="Nusbaum C."/>
            <person name="Birren B."/>
        </authorList>
    </citation>
    <scope>NUCLEOTIDE SEQUENCE</scope>
    <source>
        <strain evidence="3">CBS 10117</strain>
    </source>
</reference>
<gene>
    <name evidence="2" type="ORF">I303_00896</name>
    <name evidence="3" type="ORF">I303_100892</name>
</gene>
<dbReference type="EMBL" id="KI894027">
    <property type="protein sequence ID" value="OBR89074.1"/>
    <property type="molecule type" value="Genomic_DNA"/>
</dbReference>
<dbReference type="VEuPathDB" id="FungiDB:I303_00896"/>
<evidence type="ECO:0000256" key="1">
    <source>
        <dbReference type="SAM" id="MobiDB-lite"/>
    </source>
</evidence>
<name>A0A1A6AG86_9TREE</name>
<proteinExistence type="predicted"/>
<evidence type="ECO:0000313" key="3">
    <source>
        <dbReference type="EMBL" id="WWC58352.1"/>
    </source>
</evidence>
<reference evidence="2" key="1">
    <citation type="submission" date="2013-07" db="EMBL/GenBank/DDBJ databases">
        <title>The Genome Sequence of Cryptococcus dejecticola CBS10117.</title>
        <authorList>
            <consortium name="The Broad Institute Genome Sequencing Platform"/>
            <person name="Cuomo C."/>
            <person name="Litvintseva A."/>
            <person name="Chen Y."/>
            <person name="Heitman J."/>
            <person name="Sun S."/>
            <person name="Springer D."/>
            <person name="Dromer F."/>
            <person name="Young S.K."/>
            <person name="Zeng Q."/>
            <person name="Gargeya S."/>
            <person name="Fitzgerald M."/>
            <person name="Abouelleil A."/>
            <person name="Alvarado L."/>
            <person name="Berlin A.M."/>
            <person name="Chapman S.B."/>
            <person name="Dewar J."/>
            <person name="Goldberg J."/>
            <person name="Griggs A."/>
            <person name="Gujja S."/>
            <person name="Hansen M."/>
            <person name="Howarth C."/>
            <person name="Imamovic A."/>
            <person name="Larimer J."/>
            <person name="McCowan C."/>
            <person name="Murphy C."/>
            <person name="Pearson M."/>
            <person name="Priest M."/>
            <person name="Roberts A."/>
            <person name="Saif S."/>
            <person name="Shea T."/>
            <person name="Sykes S."/>
            <person name="Wortman J."/>
            <person name="Nusbaum C."/>
            <person name="Birren B."/>
        </authorList>
    </citation>
    <scope>NUCLEOTIDE SEQUENCE [LARGE SCALE GENOMIC DNA]</scope>
    <source>
        <strain evidence="2">CBS 10117</strain>
    </source>
</reference>
<dbReference type="GeneID" id="28964595"/>
<evidence type="ECO:0000313" key="2">
    <source>
        <dbReference type="EMBL" id="OBR89074.1"/>
    </source>
</evidence>
<dbReference type="Proteomes" id="UP000078595">
    <property type="component" value="Chromosome 1"/>
</dbReference>
<reference evidence="3" key="3">
    <citation type="submission" date="2024-02" db="EMBL/GenBank/DDBJ databases">
        <title>Comparative genomics of Cryptococcus and Kwoniella reveals pathogenesis evolution and contrasting modes of karyotype evolution via chromosome fusion or intercentromeric recombination.</title>
        <authorList>
            <person name="Coelho M.A."/>
            <person name="David-Palma M."/>
            <person name="Shea T."/>
            <person name="Bowers K."/>
            <person name="McGinley-Smith S."/>
            <person name="Mohammad A.W."/>
            <person name="Gnirke A."/>
            <person name="Yurkov A.M."/>
            <person name="Nowrousian M."/>
            <person name="Sun S."/>
            <person name="Cuomo C.A."/>
            <person name="Heitman J."/>
        </authorList>
    </citation>
    <scope>NUCLEOTIDE SEQUENCE</scope>
    <source>
        <strain evidence="3">CBS 10117</strain>
    </source>
</reference>
<feature type="region of interest" description="Disordered" evidence="1">
    <location>
        <begin position="66"/>
        <end position="105"/>
    </location>
</feature>
<evidence type="ECO:0000313" key="4">
    <source>
        <dbReference type="Proteomes" id="UP000078595"/>
    </source>
</evidence>
<dbReference type="EMBL" id="CP144530">
    <property type="protein sequence ID" value="WWC58352.1"/>
    <property type="molecule type" value="Genomic_DNA"/>
</dbReference>
<accession>A0A1A6AG86</accession>
<dbReference type="RefSeq" id="XP_018266916.1">
    <property type="nucleotide sequence ID" value="XM_018404262.1"/>
</dbReference>
<feature type="region of interest" description="Disordered" evidence="1">
    <location>
        <begin position="1"/>
        <end position="43"/>
    </location>
</feature>